<evidence type="ECO:0000313" key="1">
    <source>
        <dbReference type="EMBL" id="PWV75010.1"/>
    </source>
</evidence>
<name>A0A317NIS6_9NOCA</name>
<dbReference type="AlphaFoldDB" id="A0A317NIS6"/>
<organism evidence="1 2">
    <name type="scientific">Nocardia neocaledoniensis</name>
    <dbReference type="NCBI Taxonomy" id="236511"/>
    <lineage>
        <taxon>Bacteria</taxon>
        <taxon>Bacillati</taxon>
        <taxon>Actinomycetota</taxon>
        <taxon>Actinomycetes</taxon>
        <taxon>Mycobacteriales</taxon>
        <taxon>Nocardiaceae</taxon>
        <taxon>Nocardia</taxon>
    </lineage>
</organism>
<accession>A0A317NIS6</accession>
<gene>
    <name evidence="1" type="ORF">DFR69_10576</name>
</gene>
<protein>
    <submittedName>
        <fullName evidence="1">Uncharacterized protein</fullName>
    </submittedName>
</protein>
<evidence type="ECO:0000313" key="2">
    <source>
        <dbReference type="Proteomes" id="UP000246410"/>
    </source>
</evidence>
<dbReference type="Proteomes" id="UP000246410">
    <property type="component" value="Unassembled WGS sequence"/>
</dbReference>
<proteinExistence type="predicted"/>
<dbReference type="EMBL" id="QGTL01000005">
    <property type="protein sequence ID" value="PWV75010.1"/>
    <property type="molecule type" value="Genomic_DNA"/>
</dbReference>
<sequence>MRWPGRHAACYLVSSVFDLECERMGGELMFAAKTAAVRSARTILTSRAPV</sequence>
<comment type="caution">
    <text evidence="1">The sequence shown here is derived from an EMBL/GenBank/DDBJ whole genome shotgun (WGS) entry which is preliminary data.</text>
</comment>
<reference evidence="1 2" key="1">
    <citation type="submission" date="2018-05" db="EMBL/GenBank/DDBJ databases">
        <title>Genomic Encyclopedia of Type Strains, Phase IV (KMG-IV): sequencing the most valuable type-strain genomes for metagenomic binning, comparative biology and taxonomic classification.</title>
        <authorList>
            <person name="Goeker M."/>
        </authorList>
    </citation>
    <scope>NUCLEOTIDE SEQUENCE [LARGE SCALE GENOMIC DNA]</scope>
    <source>
        <strain evidence="1 2">DSM 44717</strain>
    </source>
</reference>
<keyword evidence="2" id="KW-1185">Reference proteome</keyword>